<feature type="non-terminal residue" evidence="2">
    <location>
        <position position="98"/>
    </location>
</feature>
<dbReference type="Proteomes" id="UP001221924">
    <property type="component" value="Unassembled WGS sequence"/>
</dbReference>
<evidence type="ECO:0000313" key="3">
    <source>
        <dbReference type="Proteomes" id="UP001221924"/>
    </source>
</evidence>
<name>A0AAW6MB88_9BACE</name>
<feature type="domain" description="TonB-dependent receptor plug" evidence="1">
    <location>
        <begin position="9"/>
        <end position="98"/>
    </location>
</feature>
<evidence type="ECO:0000313" key="2">
    <source>
        <dbReference type="EMBL" id="MDE8698260.1"/>
    </source>
</evidence>
<dbReference type="Pfam" id="PF07715">
    <property type="entry name" value="Plug"/>
    <property type="match status" value="1"/>
</dbReference>
<sequence>VVGTRPRKDIGEQRTRFDSIAMKENIAMSMADVLTFNSSVFVKNYGRATLSTVAFRGNSASHTQVTWYGMRINHPMLGMTDFSTIPSYFIDDASLLHG</sequence>
<feature type="non-terminal residue" evidence="2">
    <location>
        <position position="1"/>
    </location>
</feature>
<dbReference type="SUPFAM" id="SSF56935">
    <property type="entry name" value="Porins"/>
    <property type="match status" value="1"/>
</dbReference>
<gene>
    <name evidence="2" type="ORF">PZH42_30415</name>
</gene>
<dbReference type="InterPro" id="IPR037066">
    <property type="entry name" value="Plug_dom_sf"/>
</dbReference>
<accession>A0AAW6MB88</accession>
<dbReference type="EMBL" id="JARFID010000949">
    <property type="protein sequence ID" value="MDE8698260.1"/>
    <property type="molecule type" value="Genomic_DNA"/>
</dbReference>
<reference evidence="2" key="1">
    <citation type="submission" date="2023-03" db="EMBL/GenBank/DDBJ databases">
        <title>DFI Biobank Strains.</title>
        <authorList>
            <person name="Mostad J."/>
            <person name="Paddock L."/>
            <person name="Medina S."/>
            <person name="Waligurski E."/>
            <person name="Barat B."/>
            <person name="Smith R."/>
            <person name="Burgo V."/>
            <person name="Metcalfe C."/>
            <person name="Woodson C."/>
            <person name="Sundararajan A."/>
            <person name="Ramaswamy R."/>
            <person name="Lin H."/>
            <person name="Pamer E.G."/>
        </authorList>
    </citation>
    <scope>NUCLEOTIDE SEQUENCE</scope>
    <source>
        <strain evidence="2">DFI.9.5</strain>
    </source>
</reference>
<comment type="caution">
    <text evidence="2">The sequence shown here is derived from an EMBL/GenBank/DDBJ whole genome shotgun (WGS) entry which is preliminary data.</text>
</comment>
<dbReference type="AlphaFoldDB" id="A0AAW6MB88"/>
<dbReference type="InterPro" id="IPR012910">
    <property type="entry name" value="Plug_dom"/>
</dbReference>
<dbReference type="Gene3D" id="2.170.130.10">
    <property type="entry name" value="TonB-dependent receptor, plug domain"/>
    <property type="match status" value="1"/>
</dbReference>
<dbReference type="RefSeq" id="WP_275203166.1">
    <property type="nucleotide sequence ID" value="NZ_JARFID010000949.1"/>
</dbReference>
<evidence type="ECO:0000259" key="1">
    <source>
        <dbReference type="Pfam" id="PF07715"/>
    </source>
</evidence>
<organism evidence="2 3">
    <name type="scientific">Bacteroides cellulosilyticus</name>
    <dbReference type="NCBI Taxonomy" id="246787"/>
    <lineage>
        <taxon>Bacteria</taxon>
        <taxon>Pseudomonadati</taxon>
        <taxon>Bacteroidota</taxon>
        <taxon>Bacteroidia</taxon>
        <taxon>Bacteroidales</taxon>
        <taxon>Bacteroidaceae</taxon>
        <taxon>Bacteroides</taxon>
    </lineage>
</organism>
<proteinExistence type="predicted"/>
<protein>
    <submittedName>
        <fullName evidence="2">Plug domain-containing protein</fullName>
    </submittedName>
</protein>